<dbReference type="Pfam" id="PF07751">
    <property type="entry name" value="Abi_2"/>
    <property type="match status" value="1"/>
</dbReference>
<evidence type="ECO:0000313" key="3">
    <source>
        <dbReference type="Proteomes" id="UP000247591"/>
    </source>
</evidence>
<evidence type="ECO:0000313" key="2">
    <source>
        <dbReference type="EMBL" id="PYE11739.1"/>
    </source>
</evidence>
<keyword evidence="3" id="KW-1185">Reference proteome</keyword>
<protein>
    <submittedName>
        <fullName evidence="2">Abortive infection bacteriophage resistance protein</fullName>
    </submittedName>
</protein>
<dbReference type="EMBL" id="QJSP01000032">
    <property type="protein sequence ID" value="PYE11739.1"/>
    <property type="molecule type" value="Genomic_DNA"/>
</dbReference>
<dbReference type="Proteomes" id="UP000247591">
    <property type="component" value="Unassembled WGS sequence"/>
</dbReference>
<dbReference type="InterPro" id="IPR011664">
    <property type="entry name" value="Abi_system_AbiD/AbiF-like"/>
</dbReference>
<reference evidence="2 3" key="1">
    <citation type="submission" date="2018-06" db="EMBL/GenBank/DDBJ databases">
        <title>Genomic Encyclopedia of Type Strains, Phase IV (KMG-IV): sequencing the most valuable type-strain genomes for metagenomic binning, comparative biology and taxonomic classification.</title>
        <authorList>
            <person name="Goeker M."/>
        </authorList>
    </citation>
    <scope>NUCLEOTIDE SEQUENCE [LARGE SCALE GENOMIC DNA]</scope>
    <source>
        <strain evidence="2 3">DSM 45521</strain>
    </source>
</reference>
<accession>A0A318R9W0</accession>
<sequence length="304" mass="34709">MVCEDAETMQWLTAVGYYRLSGYWYPFREANPADRQRPLDTFSTGTSFAEVARLYEFDRHLKSKVHSGVERIEVAMRSQLGHLLGEIDPMAHENPANFRPGFDHSGWLKTARGRIARSRGRDAFVDHHFTKYGGHLPIWVLTDILDFADLSKLFAGMRSADQQELSTWFAITPPPPDPRASTASQRRQRRKWRQHPALESWLLQLSVVRNICAHHSRLWNRQLPPATTAALRAVPGFEGLPKDQSERIFGTLCMIGVLLRTTSPGSTWTHQVKELVTTSFDQLDNRTTAEMGFPPGWETLPLWT</sequence>
<proteinExistence type="predicted"/>
<feature type="region of interest" description="Disordered" evidence="1">
    <location>
        <begin position="169"/>
        <end position="190"/>
    </location>
</feature>
<dbReference type="AlphaFoldDB" id="A0A318R9W0"/>
<name>A0A318R9W0_WILLI</name>
<evidence type="ECO:0000256" key="1">
    <source>
        <dbReference type="SAM" id="MobiDB-lite"/>
    </source>
</evidence>
<comment type="caution">
    <text evidence="2">The sequence shown here is derived from an EMBL/GenBank/DDBJ whole genome shotgun (WGS) entry which is preliminary data.</text>
</comment>
<gene>
    <name evidence="2" type="ORF">DFR67_13217</name>
</gene>
<organism evidence="2 3">
    <name type="scientific">Williamsia limnetica</name>
    <dbReference type="NCBI Taxonomy" id="882452"/>
    <lineage>
        <taxon>Bacteria</taxon>
        <taxon>Bacillati</taxon>
        <taxon>Actinomycetota</taxon>
        <taxon>Actinomycetes</taxon>
        <taxon>Mycobacteriales</taxon>
        <taxon>Nocardiaceae</taxon>
        <taxon>Williamsia</taxon>
    </lineage>
</organism>